<gene>
    <name evidence="1" type="ORF">ZT3D7_G1099</name>
</gene>
<organism evidence="1 2">
    <name type="scientific">Zymoseptoria tritici (strain ST99CH_3D7)</name>
    <dbReference type="NCBI Taxonomy" id="1276538"/>
    <lineage>
        <taxon>Eukaryota</taxon>
        <taxon>Fungi</taxon>
        <taxon>Dikarya</taxon>
        <taxon>Ascomycota</taxon>
        <taxon>Pezizomycotina</taxon>
        <taxon>Dothideomycetes</taxon>
        <taxon>Dothideomycetidae</taxon>
        <taxon>Mycosphaerellales</taxon>
        <taxon>Mycosphaerellaceae</taxon>
        <taxon>Zymoseptoria</taxon>
    </lineage>
</organism>
<keyword evidence="2" id="KW-1185">Reference proteome</keyword>
<protein>
    <submittedName>
        <fullName evidence="1">Uncharacterized protein</fullName>
    </submittedName>
</protein>
<evidence type="ECO:0000313" key="1">
    <source>
        <dbReference type="EMBL" id="SMQ45954.1"/>
    </source>
</evidence>
<dbReference type="EMBL" id="LT853692">
    <property type="protein sequence ID" value="SMQ45954.1"/>
    <property type="molecule type" value="Genomic_DNA"/>
</dbReference>
<proteinExistence type="predicted"/>
<evidence type="ECO:0000313" key="2">
    <source>
        <dbReference type="Proteomes" id="UP000215127"/>
    </source>
</evidence>
<dbReference type="Proteomes" id="UP000215127">
    <property type="component" value="Chromosome 1"/>
</dbReference>
<name>A0A1X7REU7_ZYMT9</name>
<accession>A0A1X7REU7</accession>
<reference evidence="1 2" key="1">
    <citation type="submission" date="2016-06" db="EMBL/GenBank/DDBJ databases">
        <authorList>
            <person name="Kjaerup R.B."/>
            <person name="Dalgaard T.S."/>
            <person name="Juul-Madsen H.R."/>
        </authorList>
    </citation>
    <scope>NUCLEOTIDE SEQUENCE [LARGE SCALE GENOMIC DNA]</scope>
</reference>
<dbReference type="AlphaFoldDB" id="A0A1X7REU7"/>
<sequence length="124" mass="13307">MIASTVEFPPLLVQARPAPITTPSALHPIAPSLPSGPTRTLTQAPPSIKRLVHRIPVVLFGPTANETQVVHTPKPSCSSHHTAQSRALSRLCALITRLEPRATDSSLFLSAALAVYWCQSETRA</sequence>